<dbReference type="Gramene" id="Solyc01g080055.1.1">
    <property type="protein sequence ID" value="Solyc01g080055.1.1"/>
    <property type="gene ID" value="Solyc01g080055.1"/>
</dbReference>
<feature type="transmembrane region" description="Helical" evidence="1">
    <location>
        <begin position="389"/>
        <end position="407"/>
    </location>
</feature>
<evidence type="ECO:0000256" key="1">
    <source>
        <dbReference type="SAM" id="Phobius"/>
    </source>
</evidence>
<keyword evidence="4" id="KW-1185">Reference proteome</keyword>
<sequence length="416" mass="46162">KLTAISSSNLHEGGSAVFFTSKGSGSKKKNWNSVCDFCHVKGHVREDCFKLMKCDHCGKTGYLIGKCYQLIGYPSDYKVKGRNVQANHVNIQQEGLEDISEDDQYKEFKEYTLWKQMRDKCSSKNPISGASANMTVSSAEKVQLPTGEFAHISHIGNYPLSGDAQVLPLPNQHIESEVVVEKVALTDQPIETEVDENVALTDQHIETTVVENVSLSQDNHEPVSSTDTVVSITEDNVSLSQDNHEPVSSTDTVKDLGDLKYFLGIEFARSKEGISMHQRKYVVELINDLGFTAAKPFPAPLEVNKKLTSLEFDQNIQDCSDPLLSDPGAYQRLIGRLLYLTITRPDIAFAVQCLSQYMHSPKVSHMVAATRVIRYVKQYPGLGVLCQPMFLLASLPIVMLIGLPVLIQESMSLVFT</sequence>
<organism evidence="3">
    <name type="scientific">Solanum lycopersicum</name>
    <name type="common">Tomato</name>
    <name type="synonym">Lycopersicon esculentum</name>
    <dbReference type="NCBI Taxonomy" id="4081"/>
    <lineage>
        <taxon>Eukaryota</taxon>
        <taxon>Viridiplantae</taxon>
        <taxon>Streptophyta</taxon>
        <taxon>Embryophyta</taxon>
        <taxon>Tracheophyta</taxon>
        <taxon>Spermatophyta</taxon>
        <taxon>Magnoliopsida</taxon>
        <taxon>eudicotyledons</taxon>
        <taxon>Gunneridae</taxon>
        <taxon>Pentapetalae</taxon>
        <taxon>asterids</taxon>
        <taxon>lamiids</taxon>
        <taxon>Solanales</taxon>
        <taxon>Solanaceae</taxon>
        <taxon>Solanoideae</taxon>
        <taxon>Solaneae</taxon>
        <taxon>Solanum</taxon>
        <taxon>Solanum subgen. Lycopersicon</taxon>
    </lineage>
</organism>
<evidence type="ECO:0000259" key="2">
    <source>
        <dbReference type="PROSITE" id="PS50108"/>
    </source>
</evidence>
<dbReference type="PANTHER" id="PTHR11439:SF478">
    <property type="entry name" value="REVERSE TRANSCRIPTASE TY1_COPIA-TYPE DOMAIN-CONTAINING PROTEIN"/>
    <property type="match status" value="1"/>
</dbReference>
<evidence type="ECO:0000313" key="4">
    <source>
        <dbReference type="Proteomes" id="UP000004994"/>
    </source>
</evidence>
<proteinExistence type="predicted"/>
<name>A0A3Q7EI23_SOLLC</name>
<dbReference type="PANTHER" id="PTHR11439">
    <property type="entry name" value="GAG-POL-RELATED RETROTRANSPOSON"/>
    <property type="match status" value="1"/>
</dbReference>
<feature type="domain" description="CRIB" evidence="2">
    <location>
        <begin position="142"/>
        <end position="156"/>
    </location>
</feature>
<reference evidence="3" key="1">
    <citation type="journal article" date="2012" name="Nature">
        <title>The tomato genome sequence provides insights into fleshy fruit evolution.</title>
        <authorList>
            <consortium name="Tomato Genome Consortium"/>
        </authorList>
    </citation>
    <scope>NUCLEOTIDE SEQUENCE [LARGE SCALE GENOMIC DNA]</scope>
    <source>
        <strain evidence="3">cv. Heinz 1706</strain>
    </source>
</reference>
<dbReference type="InParanoid" id="A0A3Q7EI23"/>
<keyword evidence="1" id="KW-1133">Transmembrane helix</keyword>
<evidence type="ECO:0000313" key="3">
    <source>
        <dbReference type="EnsemblPlants" id="Solyc01g080055.1.1"/>
    </source>
</evidence>
<dbReference type="AlphaFoldDB" id="A0A3Q7EI23"/>
<keyword evidence="1" id="KW-0812">Transmembrane</keyword>
<dbReference type="EnsemblPlants" id="Solyc01g080055.1.1">
    <property type="protein sequence ID" value="Solyc01g080055.1.1"/>
    <property type="gene ID" value="Solyc01g080055.1"/>
</dbReference>
<reference evidence="3" key="2">
    <citation type="submission" date="2019-01" db="UniProtKB">
        <authorList>
            <consortium name="EnsemblPlants"/>
        </authorList>
    </citation>
    <scope>IDENTIFICATION</scope>
    <source>
        <strain evidence="3">cv. Heinz 1706</strain>
    </source>
</reference>
<dbReference type="Proteomes" id="UP000004994">
    <property type="component" value="Chromosome 1"/>
</dbReference>
<dbReference type="InterPro" id="IPR000095">
    <property type="entry name" value="CRIB_dom"/>
</dbReference>
<dbReference type="STRING" id="4081.A0A3Q7EI23"/>
<dbReference type="PROSITE" id="PS50108">
    <property type="entry name" value="CRIB"/>
    <property type="match status" value="1"/>
</dbReference>
<keyword evidence="1" id="KW-0472">Membrane</keyword>
<protein>
    <recommendedName>
        <fullName evidence="2">CRIB domain-containing protein</fullName>
    </recommendedName>
</protein>
<accession>A0A3Q7EI23</accession>